<keyword evidence="1" id="KW-0175">Coiled coil</keyword>
<name>A0A0N4YJD9_NIPBR</name>
<reference evidence="3 4" key="2">
    <citation type="submission" date="2018-11" db="EMBL/GenBank/DDBJ databases">
        <authorList>
            <consortium name="Pathogen Informatics"/>
        </authorList>
    </citation>
    <scope>NUCLEOTIDE SEQUENCE [LARGE SCALE GENOMIC DNA]</scope>
</reference>
<evidence type="ECO:0000256" key="2">
    <source>
        <dbReference type="SAM" id="MobiDB-lite"/>
    </source>
</evidence>
<sequence>MPIPFSQPINALMRRNRSNSANELYDNALKAIREKRAELQKLKEMKKAKEKIVLEFAKSPDDVDMVSIVEDIVQHSQQGATYDKECGKDYKRRPFIYLFQESDSLSLKSDNSCARSREYLPLGEEYTENATEQEPRTSELGGKANEGILTFRRKEVTVDEIANAIVQIENDFFEKYDSSFTISKEALVNVVAKVQRYIIDQLKIGPVDFVSVRLPRSSTRMILKKNRRSRISGKLRKIRHERPIRIQNRRGGRDKNISLKERENGILIYDGKEVTAQVIVRAIAKLIRAIYGRKPPFRISRSALTEVICDKQERVLKVLKQSVPHPNLPENKGTAFAGTRLPLLDNSANEFGGGGTPEIVGKSTKKIRRKIKPVFIRRKLSESEKCPKKKKARKKKPKSKMKEVSPASRGEPIKGRFVDLDEVTPTRRSLVAAEDHTESEENQSDKEPKPSERGRQDKTATYEEEESSPKLKLRKPEGSDSSAESKATHGKTTWSYLHRRSVLRSRTERQIYNSSRYRGRIHRIFATGVTSPRNDKRTSPKKKPADQGSIEEKNSSSTKIEAAPTVVVAPPPRVDYSSIHGRMTAAPTNLIIRTVEKKSKKRTKKGWRKSWI</sequence>
<dbReference type="AlphaFoldDB" id="A0A0N4YJD9"/>
<keyword evidence="4" id="KW-1185">Reference proteome</keyword>
<evidence type="ECO:0000313" key="3">
    <source>
        <dbReference type="EMBL" id="VDL80687.1"/>
    </source>
</evidence>
<organism evidence="5">
    <name type="scientific">Nippostrongylus brasiliensis</name>
    <name type="common">Rat hookworm</name>
    <dbReference type="NCBI Taxonomy" id="27835"/>
    <lineage>
        <taxon>Eukaryota</taxon>
        <taxon>Metazoa</taxon>
        <taxon>Ecdysozoa</taxon>
        <taxon>Nematoda</taxon>
        <taxon>Chromadorea</taxon>
        <taxon>Rhabditida</taxon>
        <taxon>Rhabditina</taxon>
        <taxon>Rhabditomorpha</taxon>
        <taxon>Strongyloidea</taxon>
        <taxon>Heligmosomidae</taxon>
        <taxon>Nippostrongylus</taxon>
    </lineage>
</organism>
<dbReference type="WBParaSite" id="NBR_0001707301-mRNA-1">
    <property type="protein sequence ID" value="NBR_0001707301-mRNA-1"/>
    <property type="gene ID" value="NBR_0001707301"/>
</dbReference>
<feature type="compositionally biased region" description="Basic residues" evidence="2">
    <location>
        <begin position="387"/>
        <end position="399"/>
    </location>
</feature>
<dbReference type="EMBL" id="UYSL01022547">
    <property type="protein sequence ID" value="VDL80687.1"/>
    <property type="molecule type" value="Genomic_DNA"/>
</dbReference>
<evidence type="ECO:0000256" key="1">
    <source>
        <dbReference type="SAM" id="Coils"/>
    </source>
</evidence>
<proteinExistence type="predicted"/>
<feature type="region of interest" description="Disordered" evidence="2">
    <location>
        <begin position="382"/>
        <end position="492"/>
    </location>
</feature>
<protein>
    <submittedName>
        <fullName evidence="3 5">Uncharacterized protein</fullName>
    </submittedName>
</protein>
<feature type="region of interest" description="Disordered" evidence="2">
    <location>
        <begin position="524"/>
        <end position="562"/>
    </location>
</feature>
<feature type="compositionally biased region" description="Polar residues" evidence="2">
    <location>
        <begin position="479"/>
        <end position="492"/>
    </location>
</feature>
<evidence type="ECO:0000313" key="5">
    <source>
        <dbReference type="WBParaSite" id="NBR_0001707301-mRNA-1"/>
    </source>
</evidence>
<feature type="compositionally biased region" description="Basic and acidic residues" evidence="2">
    <location>
        <begin position="443"/>
        <end position="461"/>
    </location>
</feature>
<evidence type="ECO:0000313" key="4">
    <source>
        <dbReference type="Proteomes" id="UP000271162"/>
    </source>
</evidence>
<feature type="coiled-coil region" evidence="1">
    <location>
        <begin position="22"/>
        <end position="52"/>
    </location>
</feature>
<accession>A0A0N4YJD9</accession>
<dbReference type="OMA" id="KCFLTRR"/>
<dbReference type="Proteomes" id="UP000271162">
    <property type="component" value="Unassembled WGS sequence"/>
</dbReference>
<gene>
    <name evidence="3" type="ORF">NBR_LOCUS17074</name>
</gene>
<reference evidence="5" key="1">
    <citation type="submission" date="2017-02" db="UniProtKB">
        <authorList>
            <consortium name="WormBaseParasite"/>
        </authorList>
    </citation>
    <scope>IDENTIFICATION</scope>
</reference>